<dbReference type="EMBL" id="KZ857416">
    <property type="protein sequence ID" value="RDX47727.1"/>
    <property type="molecule type" value="Genomic_DNA"/>
</dbReference>
<name>A0A371D5A7_9APHY</name>
<evidence type="ECO:0000313" key="3">
    <source>
        <dbReference type="Proteomes" id="UP000256964"/>
    </source>
</evidence>
<keyword evidence="1" id="KW-0812">Transmembrane</keyword>
<evidence type="ECO:0000313" key="2">
    <source>
        <dbReference type="EMBL" id="RDX47727.1"/>
    </source>
</evidence>
<proteinExistence type="predicted"/>
<feature type="transmembrane region" description="Helical" evidence="1">
    <location>
        <begin position="235"/>
        <end position="255"/>
    </location>
</feature>
<accession>A0A371D5A7</accession>
<gene>
    <name evidence="2" type="ORF">OH76DRAFT_1419382</name>
</gene>
<organism evidence="2 3">
    <name type="scientific">Lentinus brumalis</name>
    <dbReference type="NCBI Taxonomy" id="2498619"/>
    <lineage>
        <taxon>Eukaryota</taxon>
        <taxon>Fungi</taxon>
        <taxon>Dikarya</taxon>
        <taxon>Basidiomycota</taxon>
        <taxon>Agaricomycotina</taxon>
        <taxon>Agaricomycetes</taxon>
        <taxon>Polyporales</taxon>
        <taxon>Polyporaceae</taxon>
        <taxon>Lentinus</taxon>
    </lineage>
</organism>
<keyword evidence="3" id="KW-1185">Reference proteome</keyword>
<reference evidence="2 3" key="1">
    <citation type="journal article" date="2018" name="Biotechnol. Biofuels">
        <title>Integrative visual omics of the white-rot fungus Polyporus brumalis exposes the biotechnological potential of its oxidative enzymes for delignifying raw plant biomass.</title>
        <authorList>
            <person name="Miyauchi S."/>
            <person name="Rancon A."/>
            <person name="Drula E."/>
            <person name="Hage H."/>
            <person name="Chaduli D."/>
            <person name="Favel A."/>
            <person name="Grisel S."/>
            <person name="Henrissat B."/>
            <person name="Herpoel-Gimbert I."/>
            <person name="Ruiz-Duenas F.J."/>
            <person name="Chevret D."/>
            <person name="Hainaut M."/>
            <person name="Lin J."/>
            <person name="Wang M."/>
            <person name="Pangilinan J."/>
            <person name="Lipzen A."/>
            <person name="Lesage-Meessen L."/>
            <person name="Navarro D."/>
            <person name="Riley R."/>
            <person name="Grigoriev I.V."/>
            <person name="Zhou S."/>
            <person name="Raouche S."/>
            <person name="Rosso M.N."/>
        </authorList>
    </citation>
    <scope>NUCLEOTIDE SEQUENCE [LARGE SCALE GENOMIC DNA]</scope>
    <source>
        <strain evidence="2 3">BRFM 1820</strain>
    </source>
</reference>
<evidence type="ECO:0000256" key="1">
    <source>
        <dbReference type="SAM" id="Phobius"/>
    </source>
</evidence>
<dbReference type="AlphaFoldDB" id="A0A371D5A7"/>
<dbReference type="Proteomes" id="UP000256964">
    <property type="component" value="Unassembled WGS sequence"/>
</dbReference>
<sequence length="263" mass="28120">MAPSRRLRTQERAAGFVKTTVTHSSLGALAILIARLQQSLPPPGLAGFKVSSRAPGAAHTPSGRGSANEAVVAERPSASADAIRVCALAVLYSTLLTAPESGVWARDSGFGIRDWACRLRLPNVHSADTDTFARVVPSLQALLEASSRSTQQAAALSASPLTSLRVMTDAIPWDIGYLHEPRERVEKLVTMGEVLKTSKGKQEMWRGLRGTVFPREGDRAGRRPLAGIHSGYKRLSGGLLGVSVSAIIGYTLFVAEHSLLQYK</sequence>
<keyword evidence="1" id="KW-0472">Membrane</keyword>
<keyword evidence="1" id="KW-1133">Transmembrane helix</keyword>
<protein>
    <submittedName>
        <fullName evidence="2">Uncharacterized protein</fullName>
    </submittedName>
</protein>